<feature type="domain" description="Transposase Tc1-like" evidence="1">
    <location>
        <begin position="3"/>
        <end position="45"/>
    </location>
</feature>
<dbReference type="AlphaFoldDB" id="A0AAD7R179"/>
<evidence type="ECO:0000259" key="1">
    <source>
        <dbReference type="Pfam" id="PF01498"/>
    </source>
</evidence>
<organism evidence="2 3">
    <name type="scientific">Aldrovandia affinis</name>
    <dbReference type="NCBI Taxonomy" id="143900"/>
    <lineage>
        <taxon>Eukaryota</taxon>
        <taxon>Metazoa</taxon>
        <taxon>Chordata</taxon>
        <taxon>Craniata</taxon>
        <taxon>Vertebrata</taxon>
        <taxon>Euteleostomi</taxon>
        <taxon>Actinopterygii</taxon>
        <taxon>Neopterygii</taxon>
        <taxon>Teleostei</taxon>
        <taxon>Notacanthiformes</taxon>
        <taxon>Halosauridae</taxon>
        <taxon>Aldrovandia</taxon>
    </lineage>
</organism>
<reference evidence="2" key="1">
    <citation type="journal article" date="2023" name="Science">
        <title>Genome structures resolve the early diversification of teleost fishes.</title>
        <authorList>
            <person name="Parey E."/>
            <person name="Louis A."/>
            <person name="Montfort J."/>
            <person name="Bouchez O."/>
            <person name="Roques C."/>
            <person name="Iampietro C."/>
            <person name="Lluch J."/>
            <person name="Castinel A."/>
            <person name="Donnadieu C."/>
            <person name="Desvignes T."/>
            <person name="Floi Bucao C."/>
            <person name="Jouanno E."/>
            <person name="Wen M."/>
            <person name="Mejri S."/>
            <person name="Dirks R."/>
            <person name="Jansen H."/>
            <person name="Henkel C."/>
            <person name="Chen W.J."/>
            <person name="Zahm M."/>
            <person name="Cabau C."/>
            <person name="Klopp C."/>
            <person name="Thompson A.W."/>
            <person name="Robinson-Rechavi M."/>
            <person name="Braasch I."/>
            <person name="Lecointre G."/>
            <person name="Bobe J."/>
            <person name="Postlethwait J.H."/>
            <person name="Berthelot C."/>
            <person name="Roest Crollius H."/>
            <person name="Guiguen Y."/>
        </authorList>
    </citation>
    <scope>NUCLEOTIDE SEQUENCE</scope>
    <source>
        <strain evidence="2">NC1722</strain>
    </source>
</reference>
<keyword evidence="3" id="KW-1185">Reference proteome</keyword>
<dbReference type="EMBL" id="JAINUG010002288">
    <property type="protein sequence ID" value="KAJ8349252.1"/>
    <property type="molecule type" value="Genomic_DNA"/>
</dbReference>
<dbReference type="GO" id="GO:0015074">
    <property type="term" value="P:DNA integration"/>
    <property type="evidence" value="ECO:0007669"/>
    <property type="project" value="InterPro"/>
</dbReference>
<evidence type="ECO:0000313" key="2">
    <source>
        <dbReference type="EMBL" id="KAJ8349252.1"/>
    </source>
</evidence>
<dbReference type="Gene3D" id="3.30.420.10">
    <property type="entry name" value="Ribonuclease H-like superfamily/Ribonuclease H"/>
    <property type="match status" value="1"/>
</dbReference>
<sequence>MRHISTSTVQRRLRESGLHGRIAAKKPLLRKNNKKKRIAWAKKHREWKLDQWKSVLWSDERRNIPQPALCSLSCLSVTRIYEPSQTDSWGCRTEYSPLAAAELWTEVLNVVLPRTPEEQRNVFVLDFPPCLNFDVALQDLLRQEYHRVAARMETGEDDRGCNGAEDFSQDITTCQKSLQNWL</sequence>
<evidence type="ECO:0000313" key="3">
    <source>
        <dbReference type="Proteomes" id="UP001221898"/>
    </source>
</evidence>
<dbReference type="GO" id="GO:0003677">
    <property type="term" value="F:DNA binding"/>
    <property type="evidence" value="ECO:0007669"/>
    <property type="project" value="InterPro"/>
</dbReference>
<proteinExistence type="predicted"/>
<dbReference type="Proteomes" id="UP001221898">
    <property type="component" value="Unassembled WGS sequence"/>
</dbReference>
<dbReference type="Pfam" id="PF01498">
    <property type="entry name" value="HTH_Tnp_Tc3_2"/>
    <property type="match status" value="1"/>
</dbReference>
<accession>A0AAD7R179</accession>
<dbReference type="GO" id="GO:0006313">
    <property type="term" value="P:DNA transposition"/>
    <property type="evidence" value="ECO:0007669"/>
    <property type="project" value="InterPro"/>
</dbReference>
<comment type="caution">
    <text evidence="2">The sequence shown here is derived from an EMBL/GenBank/DDBJ whole genome shotgun (WGS) entry which is preliminary data.</text>
</comment>
<dbReference type="InterPro" id="IPR002492">
    <property type="entry name" value="Transposase_Tc1-like"/>
</dbReference>
<protein>
    <recommendedName>
        <fullName evidence="1">Transposase Tc1-like domain-containing protein</fullName>
    </recommendedName>
</protein>
<dbReference type="InterPro" id="IPR036397">
    <property type="entry name" value="RNaseH_sf"/>
</dbReference>
<gene>
    <name evidence="2" type="ORF">AAFF_G00170580</name>
</gene>
<name>A0AAD7R179_9TELE</name>